<gene>
    <name evidence="5" type="ORF">BCR39DRAFT_507542</name>
</gene>
<evidence type="ECO:0000256" key="1">
    <source>
        <dbReference type="ARBA" id="ARBA00023125"/>
    </source>
</evidence>
<evidence type="ECO:0000256" key="2">
    <source>
        <dbReference type="PROSITE-ProRule" id="PRU00089"/>
    </source>
</evidence>
<feature type="domain" description="Fork-head" evidence="4">
    <location>
        <begin position="171"/>
        <end position="249"/>
    </location>
</feature>
<dbReference type="GO" id="GO:0000981">
    <property type="term" value="F:DNA-binding transcription factor activity, RNA polymerase II-specific"/>
    <property type="evidence" value="ECO:0007669"/>
    <property type="project" value="TreeGrafter"/>
</dbReference>
<dbReference type="PANTHER" id="PTHR11829:SF343">
    <property type="entry name" value="FORK-HEAD DOMAIN-CONTAINING PROTEIN"/>
    <property type="match status" value="1"/>
</dbReference>
<feature type="region of interest" description="Disordered" evidence="3">
    <location>
        <begin position="262"/>
        <end position="350"/>
    </location>
</feature>
<evidence type="ECO:0000259" key="4">
    <source>
        <dbReference type="PROSITE" id="PS50039"/>
    </source>
</evidence>
<evidence type="ECO:0000313" key="6">
    <source>
        <dbReference type="Proteomes" id="UP000193986"/>
    </source>
</evidence>
<keyword evidence="6" id="KW-1185">Reference proteome</keyword>
<dbReference type="PROSITE" id="PS50039">
    <property type="entry name" value="FORK_HEAD_3"/>
    <property type="match status" value="1"/>
</dbReference>
<proteinExistence type="predicted"/>
<feature type="compositionally biased region" description="Polar residues" evidence="3">
    <location>
        <begin position="46"/>
        <end position="57"/>
    </location>
</feature>
<feature type="compositionally biased region" description="Low complexity" evidence="3">
    <location>
        <begin position="430"/>
        <end position="446"/>
    </location>
</feature>
<dbReference type="STRING" id="71784.A0A1Y2APQ9"/>
<dbReference type="PRINTS" id="PR00053">
    <property type="entry name" value="FORKHEAD"/>
</dbReference>
<dbReference type="SUPFAM" id="SSF46785">
    <property type="entry name" value="Winged helix' DNA-binding domain"/>
    <property type="match status" value="1"/>
</dbReference>
<feature type="compositionally biased region" description="Polar residues" evidence="3">
    <location>
        <begin position="320"/>
        <end position="333"/>
    </location>
</feature>
<feature type="compositionally biased region" description="Low complexity" evidence="3">
    <location>
        <begin position="265"/>
        <end position="282"/>
    </location>
</feature>
<name>A0A1Y2APQ9_9TREE</name>
<dbReference type="GO" id="GO:0000978">
    <property type="term" value="F:RNA polymerase II cis-regulatory region sequence-specific DNA binding"/>
    <property type="evidence" value="ECO:0007669"/>
    <property type="project" value="TreeGrafter"/>
</dbReference>
<comment type="caution">
    <text evidence="5">The sequence shown here is derived from an EMBL/GenBank/DDBJ whole genome shotgun (WGS) entry which is preliminary data.</text>
</comment>
<protein>
    <recommendedName>
        <fullName evidence="4">Fork-head domain-containing protein</fullName>
    </recommendedName>
</protein>
<dbReference type="InterPro" id="IPR036388">
    <property type="entry name" value="WH-like_DNA-bd_sf"/>
</dbReference>
<organism evidence="5 6">
    <name type="scientific">Naematelia encephala</name>
    <dbReference type="NCBI Taxonomy" id="71784"/>
    <lineage>
        <taxon>Eukaryota</taxon>
        <taxon>Fungi</taxon>
        <taxon>Dikarya</taxon>
        <taxon>Basidiomycota</taxon>
        <taxon>Agaricomycotina</taxon>
        <taxon>Tremellomycetes</taxon>
        <taxon>Tremellales</taxon>
        <taxon>Naemateliaceae</taxon>
        <taxon>Naematelia</taxon>
    </lineage>
</organism>
<reference evidence="5 6" key="1">
    <citation type="submission" date="2016-07" db="EMBL/GenBank/DDBJ databases">
        <title>Pervasive Adenine N6-methylation of Active Genes in Fungi.</title>
        <authorList>
            <consortium name="DOE Joint Genome Institute"/>
            <person name="Mondo S.J."/>
            <person name="Dannebaum R.O."/>
            <person name="Kuo R.C."/>
            <person name="Labutti K."/>
            <person name="Haridas S."/>
            <person name="Kuo A."/>
            <person name="Salamov A."/>
            <person name="Ahrendt S.R."/>
            <person name="Lipzen A."/>
            <person name="Sullivan W."/>
            <person name="Andreopoulos W.B."/>
            <person name="Clum A."/>
            <person name="Lindquist E."/>
            <person name="Daum C."/>
            <person name="Ramamoorthy G.K."/>
            <person name="Gryganskyi A."/>
            <person name="Culley D."/>
            <person name="Magnuson J.K."/>
            <person name="James T.Y."/>
            <person name="O'Malley M.A."/>
            <person name="Stajich J.E."/>
            <person name="Spatafora J.W."/>
            <person name="Visel A."/>
            <person name="Grigoriev I.V."/>
        </authorList>
    </citation>
    <scope>NUCLEOTIDE SEQUENCE [LARGE SCALE GENOMIC DNA]</scope>
    <source>
        <strain evidence="5 6">68-887.2</strain>
    </source>
</reference>
<feature type="region of interest" description="Disordered" evidence="3">
    <location>
        <begin position="412"/>
        <end position="493"/>
    </location>
</feature>
<dbReference type="InterPro" id="IPR050211">
    <property type="entry name" value="FOX_domain-containing"/>
</dbReference>
<feature type="DNA-binding region" description="Fork-head" evidence="2">
    <location>
        <begin position="171"/>
        <end position="249"/>
    </location>
</feature>
<dbReference type="SMART" id="SM00339">
    <property type="entry name" value="FH"/>
    <property type="match status" value="1"/>
</dbReference>
<feature type="region of interest" description="Disordered" evidence="3">
    <location>
        <begin position="44"/>
        <end position="79"/>
    </location>
</feature>
<dbReference type="PANTHER" id="PTHR11829">
    <property type="entry name" value="FORKHEAD BOX PROTEIN"/>
    <property type="match status" value="1"/>
</dbReference>
<dbReference type="OrthoDB" id="5954824at2759"/>
<keyword evidence="2" id="KW-0539">Nucleus</keyword>
<dbReference type="Gene3D" id="1.10.10.10">
    <property type="entry name" value="Winged helix-like DNA-binding domain superfamily/Winged helix DNA-binding domain"/>
    <property type="match status" value="1"/>
</dbReference>
<feature type="compositionally biased region" description="Polar residues" evidence="3">
    <location>
        <begin position="64"/>
        <end position="79"/>
    </location>
</feature>
<dbReference type="Proteomes" id="UP000193986">
    <property type="component" value="Unassembled WGS sequence"/>
</dbReference>
<evidence type="ECO:0000313" key="5">
    <source>
        <dbReference type="EMBL" id="ORY24197.1"/>
    </source>
</evidence>
<dbReference type="InParanoid" id="A0A1Y2APQ9"/>
<sequence>MTSQTTDSVPTIVERPRATVANQPFATPATPVVPLSTSEVAPGTAVSAQTHEGQAFSSLGAPSMPSNIPSTSSYHPQDSNSYDITPSSMAYTDEASFHTTSYAGSYDSSFPTSSWPVDTELSQAPTTQSGHPGAYAACRQAQFRHYFSPAMTAQFKEIEPILAPGELPSPRPPMSYAALIGEALLLSPPPHQLYVSEISDSIKRRYAYYRQNPTKIYNGVRHQTSLCKAFVKLPRPFGDQSGGARKWGIRAGCETWFAGGGYHPPGGSTSPSSTTSPKLPSSSGGGSVKRSGGKARTTARAKQLAIGTSSPPDSKKSIATEGSSASMPWSAQGRSVGPAYDGGRPYAPYPQPNYQHTTQGFLPPGYHYVPVPPVQGHPQSHVNQPMYVPVWGGGGYPTPASQTWSRPLPIVDAQQQQQQHQHQQHHHQHQQQQHQPQQQQQQQQPPSSSPDYRQHTAYDDSRSILSHGSEHSYREDRGSPTSLHSHGASPNDL</sequence>
<accession>A0A1Y2APQ9</accession>
<dbReference type="InterPro" id="IPR001766">
    <property type="entry name" value="Fork_head_dom"/>
</dbReference>
<dbReference type="EMBL" id="MCFC01000070">
    <property type="protein sequence ID" value="ORY24197.1"/>
    <property type="molecule type" value="Genomic_DNA"/>
</dbReference>
<keyword evidence="1 2" id="KW-0238">DNA-binding</keyword>
<dbReference type="Pfam" id="PF00250">
    <property type="entry name" value="Forkhead"/>
    <property type="match status" value="1"/>
</dbReference>
<dbReference type="AlphaFoldDB" id="A0A1Y2APQ9"/>
<evidence type="ECO:0000256" key="3">
    <source>
        <dbReference type="SAM" id="MobiDB-lite"/>
    </source>
</evidence>
<dbReference type="InterPro" id="IPR036390">
    <property type="entry name" value="WH_DNA-bd_sf"/>
</dbReference>
<comment type="subcellular location">
    <subcellularLocation>
        <location evidence="2">Nucleus</location>
    </subcellularLocation>
</comment>
<dbReference type="GO" id="GO:0005634">
    <property type="term" value="C:nucleus"/>
    <property type="evidence" value="ECO:0007669"/>
    <property type="project" value="UniProtKB-SubCell"/>
</dbReference>
<feature type="compositionally biased region" description="Basic and acidic residues" evidence="3">
    <location>
        <begin position="452"/>
        <end position="478"/>
    </location>
</feature>